<dbReference type="InterPro" id="IPR023393">
    <property type="entry name" value="START-like_dom_sf"/>
</dbReference>
<accession>A0ABU4V6F1</accession>
<name>A0ABU4V6F1_9PSEU</name>
<dbReference type="SUPFAM" id="SSF55961">
    <property type="entry name" value="Bet v1-like"/>
    <property type="match status" value="1"/>
</dbReference>
<organism evidence="1 2">
    <name type="scientific">Lentzea sokolovensis</name>
    <dbReference type="NCBI Taxonomy" id="3095429"/>
    <lineage>
        <taxon>Bacteria</taxon>
        <taxon>Bacillati</taxon>
        <taxon>Actinomycetota</taxon>
        <taxon>Actinomycetes</taxon>
        <taxon>Pseudonocardiales</taxon>
        <taxon>Pseudonocardiaceae</taxon>
        <taxon>Lentzea</taxon>
    </lineage>
</organism>
<proteinExistence type="predicted"/>
<comment type="caution">
    <text evidence="1">The sequence shown here is derived from an EMBL/GenBank/DDBJ whole genome shotgun (WGS) entry which is preliminary data.</text>
</comment>
<dbReference type="EMBL" id="JAXAVU010000014">
    <property type="protein sequence ID" value="MDX8147309.1"/>
    <property type="molecule type" value="Genomic_DNA"/>
</dbReference>
<reference evidence="1 2" key="1">
    <citation type="submission" date="2023-11" db="EMBL/GenBank/DDBJ databases">
        <title>Lentzea sokolovensis, sp. nov., Lentzea kristufkii, sp. nov., and Lentzea miocenensis, sp. nov., rare actinobacteria from Sokolov Coal Basin, Miocene lacustrine sediment, Czech Republic.</title>
        <authorList>
            <person name="Lara A."/>
            <person name="Kotroba L."/>
            <person name="Nouioui I."/>
            <person name="Neumann-Schaal M."/>
            <person name="Mast Y."/>
            <person name="Chronakova A."/>
        </authorList>
    </citation>
    <scope>NUCLEOTIDE SEQUENCE [LARGE SCALE GENOMIC DNA]</scope>
    <source>
        <strain evidence="1 2">BCCO 10_0061</strain>
    </source>
</reference>
<dbReference type="InterPro" id="IPR019587">
    <property type="entry name" value="Polyketide_cyclase/dehydratase"/>
</dbReference>
<evidence type="ECO:0000313" key="1">
    <source>
        <dbReference type="EMBL" id="MDX8147309.1"/>
    </source>
</evidence>
<dbReference type="CDD" id="cd07812">
    <property type="entry name" value="SRPBCC"/>
    <property type="match status" value="1"/>
</dbReference>
<evidence type="ECO:0000313" key="2">
    <source>
        <dbReference type="Proteomes" id="UP001285352"/>
    </source>
</evidence>
<protein>
    <submittedName>
        <fullName evidence="1">SRPBCC family protein</fullName>
    </submittedName>
</protein>
<dbReference type="Pfam" id="PF10604">
    <property type="entry name" value="Polyketide_cyc2"/>
    <property type="match status" value="1"/>
</dbReference>
<dbReference type="RefSeq" id="WP_319979366.1">
    <property type="nucleotide sequence ID" value="NZ_JAXAVU010000014.1"/>
</dbReference>
<sequence>MMKTVHVVGTSPDNVFAVLADGWSYAGWVVGNSHIRDVDEGWPSVGTRIHHSAGAWPTQIEDTTTVLAVEPGRLLELEAHLWVLGTAKVRISLSPLHNGTGTQVTMEEEVVGGPASLVPGVLQGVLFGPRNKESLARLGDLAVGRDAPSLGAGENEIR</sequence>
<dbReference type="Gene3D" id="3.30.530.20">
    <property type="match status" value="1"/>
</dbReference>
<dbReference type="Proteomes" id="UP001285352">
    <property type="component" value="Unassembled WGS sequence"/>
</dbReference>
<gene>
    <name evidence="1" type="ORF">SK854_34730</name>
</gene>
<keyword evidence="2" id="KW-1185">Reference proteome</keyword>